<reference evidence="1" key="1">
    <citation type="submission" date="2022-04" db="EMBL/GenBank/DDBJ databases">
        <title>Genome of the entomopathogenic fungus Entomophthora muscae.</title>
        <authorList>
            <person name="Elya C."/>
            <person name="Lovett B.R."/>
            <person name="Lee E."/>
            <person name="Macias A.M."/>
            <person name="Hajek A.E."/>
            <person name="De Bivort B.L."/>
            <person name="Kasson M.T."/>
            <person name="De Fine Licht H.H."/>
            <person name="Stajich J.E."/>
        </authorList>
    </citation>
    <scope>NUCLEOTIDE SEQUENCE</scope>
    <source>
        <strain evidence="1">Berkeley</strain>
    </source>
</reference>
<evidence type="ECO:0000313" key="1">
    <source>
        <dbReference type="EMBL" id="KAJ9055235.1"/>
    </source>
</evidence>
<organism evidence="1 2">
    <name type="scientific">Entomophthora muscae</name>
    <dbReference type="NCBI Taxonomy" id="34485"/>
    <lineage>
        <taxon>Eukaryota</taxon>
        <taxon>Fungi</taxon>
        <taxon>Fungi incertae sedis</taxon>
        <taxon>Zoopagomycota</taxon>
        <taxon>Entomophthoromycotina</taxon>
        <taxon>Entomophthoromycetes</taxon>
        <taxon>Entomophthorales</taxon>
        <taxon>Entomophthoraceae</taxon>
        <taxon>Entomophthora</taxon>
    </lineage>
</organism>
<dbReference type="EMBL" id="QTSX02006406">
    <property type="protein sequence ID" value="KAJ9055235.1"/>
    <property type="molecule type" value="Genomic_DNA"/>
</dbReference>
<comment type="caution">
    <text evidence="1">The sequence shown here is derived from an EMBL/GenBank/DDBJ whole genome shotgun (WGS) entry which is preliminary data.</text>
</comment>
<gene>
    <name evidence="1" type="ORF">DSO57_1005935</name>
</gene>
<protein>
    <submittedName>
        <fullName evidence="1">Uncharacterized protein</fullName>
    </submittedName>
</protein>
<proteinExistence type="predicted"/>
<evidence type="ECO:0000313" key="2">
    <source>
        <dbReference type="Proteomes" id="UP001165960"/>
    </source>
</evidence>
<sequence length="109" mass="11887">MKYLLTLLFLTPIYCITESVAVYQLHHKIKNSIRHTRVLRLEATPAEPVSIIGRISHGRSSNMNVATSSARPTPTASQSMSTVLRCSPALAPFPHVSTTSPNSSPQKTS</sequence>
<keyword evidence="2" id="KW-1185">Reference proteome</keyword>
<name>A0ACC2RYT3_9FUNG</name>
<dbReference type="Proteomes" id="UP001165960">
    <property type="component" value="Unassembled WGS sequence"/>
</dbReference>
<accession>A0ACC2RYT3</accession>